<dbReference type="EMBL" id="CAKLBY020000049">
    <property type="protein sequence ID" value="CAK7919699.1"/>
    <property type="molecule type" value="Genomic_DNA"/>
</dbReference>
<evidence type="ECO:0000256" key="1">
    <source>
        <dbReference type="SAM" id="MobiDB-lite"/>
    </source>
</evidence>
<evidence type="ECO:0000313" key="3">
    <source>
        <dbReference type="Proteomes" id="UP001162060"/>
    </source>
</evidence>
<comment type="caution">
    <text evidence="2">The sequence shown here is derived from an EMBL/GenBank/DDBJ whole genome shotgun (WGS) entry which is preliminary data.</text>
</comment>
<feature type="compositionally biased region" description="Basic and acidic residues" evidence="1">
    <location>
        <begin position="276"/>
        <end position="295"/>
    </location>
</feature>
<feature type="compositionally biased region" description="Basic and acidic residues" evidence="1">
    <location>
        <begin position="160"/>
        <end position="170"/>
    </location>
</feature>
<proteinExistence type="predicted"/>
<organism evidence="2 3">
    <name type="scientific">Peronospora matthiolae</name>
    <dbReference type="NCBI Taxonomy" id="2874970"/>
    <lineage>
        <taxon>Eukaryota</taxon>
        <taxon>Sar</taxon>
        <taxon>Stramenopiles</taxon>
        <taxon>Oomycota</taxon>
        <taxon>Peronosporomycetes</taxon>
        <taxon>Peronosporales</taxon>
        <taxon>Peronosporaceae</taxon>
        <taxon>Peronospora</taxon>
    </lineage>
</organism>
<dbReference type="InterPro" id="IPR015943">
    <property type="entry name" value="WD40/YVTN_repeat-like_dom_sf"/>
</dbReference>
<dbReference type="SMART" id="SM00320">
    <property type="entry name" value="WD40"/>
    <property type="match status" value="5"/>
</dbReference>
<sequence length="820" mass="92830">MSHATSSRYAPTGHARAFSISDADFQRGDTMLKRRRKLPALQSTATPSRRSVAPSFKNPITGRTRSKSHTRSKSRPRLSSHTVPGQLFVALGSNRAGGASTQNTNKTSYYHPRVPEPYRPVLPSPVATAQSSTTGRWDGSRPSTARSRHNPSPVATRTRAKSETRGKQDEAGAVAVQQSQRERSQSSAMRSGGGPMSRHKELEMSASRTSRVTGSKRERSKSKAKERSKSKARERSKSKARERGKSKAHEKERGRARERERSVSSSRYSRRSKTSNADDREEKSTKSSSHVDRRSSRCGSSLDEIEDAIANAEEELKPKKKELDDLREEMEKFRKRVEAKELEIYDIQVDLDALRKRRDRRLPLRQSESSRKEKLVKRPRSTQHDSWQASSRSRPSKRPCIVDEENDEECTDDDDDVVIIEPNDVKKEVVNDAAATSTVVPVDESMPDHFWGRLSTPKLLANHRFRAIPDGSARKGRHLAFNPIQPQIFATSPDEGGLILWSYQRQDQDIAKVVMLTPSSFRRSNSCAEAISWSPDGNRMAMAFRDPLEEKGEFCIVQLHQLKLEDSGTPQSLPRDRITSKCTTLHPRGISTIGWLPSGYGSDTSSRQVISTGNSDHAVVLWEEHEDRQSGAMDLKWSVLHRDHRSEVKSLCIHSKRDCVYTGGFDGLVIRYDVNKGRTETVMERRKPTICKINSILEHPHNPNLLLVSSVEQAQHNLLLHDLRQRYDSREMSLTWEGSSMSQYVVPRWSPAGYHVSCGSKTGVVNIWDVRMRGNKYPTVEPQQALRVHRKTVLHATWHPRYDAMFTVSHDRTLGLLTFR</sequence>
<feature type="region of interest" description="Disordered" evidence="1">
    <location>
        <begin position="362"/>
        <end position="414"/>
    </location>
</feature>
<name>A0AAV1TEN8_9STRA</name>
<gene>
    <name evidence="2" type="ORF">PM001_LOCUS6094</name>
</gene>
<feature type="compositionally biased region" description="Polar residues" evidence="1">
    <location>
        <begin position="127"/>
        <end position="145"/>
    </location>
</feature>
<dbReference type="Proteomes" id="UP001162060">
    <property type="component" value="Unassembled WGS sequence"/>
</dbReference>
<feature type="compositionally biased region" description="Polar residues" evidence="1">
    <location>
        <begin position="384"/>
        <end position="393"/>
    </location>
</feature>
<protein>
    <submittedName>
        <fullName evidence="2">Uncharacterized protein</fullName>
    </submittedName>
</protein>
<feature type="compositionally biased region" description="Basic and acidic residues" evidence="1">
    <location>
        <begin position="215"/>
        <end position="262"/>
    </location>
</feature>
<feature type="region of interest" description="Disordered" evidence="1">
    <location>
        <begin position="1"/>
        <end position="306"/>
    </location>
</feature>
<accession>A0AAV1TEN8</accession>
<feature type="compositionally biased region" description="Polar residues" evidence="1">
    <location>
        <begin position="99"/>
        <end position="108"/>
    </location>
</feature>
<dbReference type="AlphaFoldDB" id="A0AAV1TEN8"/>
<dbReference type="SUPFAM" id="SSF50978">
    <property type="entry name" value="WD40 repeat-like"/>
    <property type="match status" value="1"/>
</dbReference>
<dbReference type="InterPro" id="IPR036322">
    <property type="entry name" value="WD40_repeat_dom_sf"/>
</dbReference>
<reference evidence="2" key="1">
    <citation type="submission" date="2024-01" db="EMBL/GenBank/DDBJ databases">
        <authorList>
            <person name="Webb A."/>
        </authorList>
    </citation>
    <scope>NUCLEOTIDE SEQUENCE</scope>
    <source>
        <strain evidence="2">Pm1</strain>
    </source>
</reference>
<dbReference type="Gene3D" id="2.130.10.10">
    <property type="entry name" value="YVTN repeat-like/Quinoprotein amine dehydrogenase"/>
    <property type="match status" value="2"/>
</dbReference>
<dbReference type="InterPro" id="IPR001680">
    <property type="entry name" value="WD40_rpt"/>
</dbReference>
<feature type="compositionally biased region" description="Acidic residues" evidence="1">
    <location>
        <begin position="402"/>
        <end position="414"/>
    </location>
</feature>
<evidence type="ECO:0000313" key="2">
    <source>
        <dbReference type="EMBL" id="CAK7919699.1"/>
    </source>
</evidence>
<dbReference type="PANTHER" id="PTHR47232">
    <property type="entry name" value="TRANSDUCIN FAMILY PROTEIN / WD-40 REPEAT FAMILY PROTEIN"/>
    <property type="match status" value="1"/>
</dbReference>
<dbReference type="PANTHER" id="PTHR47232:SF1">
    <property type="entry name" value="TRANSDUCIN FAMILY PROTEIN _ WD-40 REPEAT FAMILY PROTEIN"/>
    <property type="match status" value="1"/>
</dbReference>
<feature type="compositionally biased region" description="Basic residues" evidence="1">
    <location>
        <begin position="64"/>
        <end position="78"/>
    </location>
</feature>